<evidence type="ECO:0000313" key="5">
    <source>
        <dbReference type="Proteomes" id="UP001242342"/>
    </source>
</evidence>
<evidence type="ECO:0000313" key="4">
    <source>
        <dbReference type="Proteomes" id="UP000222163"/>
    </source>
</evidence>
<reference evidence="3 4" key="1">
    <citation type="journal article" date="2016" name="Nat. Commun.">
        <title>Microbial interactions lead to rapid micro-scale successions on model marine particles.</title>
        <authorList>
            <person name="Datta M.S."/>
            <person name="Sliwerska E."/>
            <person name="Gore J."/>
            <person name="Polz M.F."/>
            <person name="Cordero O.X."/>
        </authorList>
    </citation>
    <scope>NUCLEOTIDE SEQUENCE [LARGE SCALE GENOMIC DNA]</scope>
    <source>
        <strain evidence="3 4">4G03</strain>
    </source>
</reference>
<comment type="caution">
    <text evidence="3">The sequence shown here is derived from an EMBL/GenBank/DDBJ whole genome shotgun (WGS) entry which is preliminary data.</text>
</comment>
<dbReference type="RefSeq" id="WP_099216240.1">
    <property type="nucleotide sequence ID" value="NZ_JAUYVU010000009.1"/>
</dbReference>
<organism evidence="3 4">
    <name type="scientific">Tenacibaculum discolor</name>
    <dbReference type="NCBI Taxonomy" id="361581"/>
    <lineage>
        <taxon>Bacteria</taxon>
        <taxon>Pseudomonadati</taxon>
        <taxon>Bacteroidota</taxon>
        <taxon>Flavobacteriia</taxon>
        <taxon>Flavobacteriales</taxon>
        <taxon>Flavobacteriaceae</taxon>
        <taxon>Tenacibaculum</taxon>
    </lineage>
</organism>
<evidence type="ECO:0000313" key="2">
    <source>
        <dbReference type="EMBL" id="MDP2542196.1"/>
    </source>
</evidence>
<gene>
    <name evidence="3" type="ORF">CSC81_13305</name>
    <name evidence="2" type="ORF">Q8W23_11985</name>
</gene>
<sequence length="200" mass="23021">MIFYGTKGAHLYSEKVSGVKCNHCEQQNAHTISIFGKYFYIYWIPIFPIGKKGVSECSHCKATYERKNMSEQLKLAHDNVKRNAKTPFTHWIGSLLMGAIILFGIYSAQQHDKDVVTYINSPEVNDIVEYKSSDKAYSTVKVTNVTSDSIFFVANSMEISRKSKLYKIDKEKNYNAERFGMSLTDYKKAFDDKKFLDVDR</sequence>
<dbReference type="Proteomes" id="UP001242342">
    <property type="component" value="Unassembled WGS sequence"/>
</dbReference>
<reference evidence="2 5" key="3">
    <citation type="submission" date="2023-07" db="EMBL/GenBank/DDBJ databases">
        <title>Genome content predicts the carbon catabolic preferences of heterotrophic bacteria.</title>
        <authorList>
            <person name="Gralka M."/>
        </authorList>
    </citation>
    <scope>NUCLEOTIDE SEQUENCE [LARGE SCALE GENOMIC DNA]</scope>
    <source>
        <strain evidence="2 5">4G03</strain>
    </source>
</reference>
<keyword evidence="1" id="KW-0812">Transmembrane</keyword>
<evidence type="ECO:0000313" key="3">
    <source>
        <dbReference type="EMBL" id="PHN96700.1"/>
    </source>
</evidence>
<proteinExistence type="predicted"/>
<dbReference type="EMBL" id="PDUU01000013">
    <property type="protein sequence ID" value="PHN96700.1"/>
    <property type="molecule type" value="Genomic_DNA"/>
</dbReference>
<accession>A0A2G1BRM2</accession>
<feature type="transmembrane region" description="Helical" evidence="1">
    <location>
        <begin position="88"/>
        <end position="108"/>
    </location>
</feature>
<keyword evidence="5" id="KW-1185">Reference proteome</keyword>
<reference evidence="3" key="2">
    <citation type="submission" date="2017-10" db="EMBL/GenBank/DDBJ databases">
        <authorList>
            <person name="Enke T.N."/>
            <person name="Cordero O.X."/>
        </authorList>
    </citation>
    <scope>NUCLEOTIDE SEQUENCE</scope>
    <source>
        <strain evidence="3">4G03</strain>
    </source>
</reference>
<dbReference type="AlphaFoldDB" id="A0A2G1BRM2"/>
<keyword evidence="1" id="KW-0472">Membrane</keyword>
<keyword evidence="1" id="KW-1133">Transmembrane helix</keyword>
<protein>
    <submittedName>
        <fullName evidence="2">Zinc-ribbon domain-containing protein</fullName>
    </submittedName>
</protein>
<dbReference type="EMBL" id="JAUYVU010000009">
    <property type="protein sequence ID" value="MDP2542196.1"/>
    <property type="molecule type" value="Genomic_DNA"/>
</dbReference>
<name>A0A2G1BRM2_9FLAO</name>
<evidence type="ECO:0000256" key="1">
    <source>
        <dbReference type="SAM" id="Phobius"/>
    </source>
</evidence>
<dbReference type="Proteomes" id="UP000222163">
    <property type="component" value="Unassembled WGS sequence"/>
</dbReference>